<feature type="region of interest" description="Disordered" evidence="1">
    <location>
        <begin position="396"/>
        <end position="438"/>
    </location>
</feature>
<evidence type="ECO:0000313" key="3">
    <source>
        <dbReference type="EMBL" id="GMA88878.1"/>
    </source>
</evidence>
<dbReference type="Gene3D" id="1.25.40.10">
    <property type="entry name" value="Tetratricopeptide repeat domain"/>
    <property type="match status" value="1"/>
</dbReference>
<organism evidence="3 4">
    <name type="scientific">Angustibacter aerolatus</name>
    <dbReference type="NCBI Taxonomy" id="1162965"/>
    <lineage>
        <taxon>Bacteria</taxon>
        <taxon>Bacillati</taxon>
        <taxon>Actinomycetota</taxon>
        <taxon>Actinomycetes</taxon>
        <taxon>Kineosporiales</taxon>
        <taxon>Kineosporiaceae</taxon>
    </lineage>
</organism>
<dbReference type="SUPFAM" id="SSF53448">
    <property type="entry name" value="Nucleotide-diphospho-sugar transferases"/>
    <property type="match status" value="1"/>
</dbReference>
<dbReference type="SUPFAM" id="SSF48452">
    <property type="entry name" value="TPR-like"/>
    <property type="match status" value="1"/>
</dbReference>
<evidence type="ECO:0000256" key="1">
    <source>
        <dbReference type="SAM" id="MobiDB-lite"/>
    </source>
</evidence>
<gene>
    <name evidence="3" type="ORF">GCM10025868_41280</name>
</gene>
<feature type="domain" description="Glycosyltransferase 2-like" evidence="2">
    <location>
        <begin position="115"/>
        <end position="232"/>
    </location>
</feature>
<comment type="caution">
    <text evidence="3">The sequence shown here is derived from an EMBL/GenBank/DDBJ whole genome shotgun (WGS) entry which is preliminary data.</text>
</comment>
<feature type="region of interest" description="Disordered" evidence="1">
    <location>
        <begin position="462"/>
        <end position="507"/>
    </location>
</feature>
<dbReference type="Pfam" id="PF00535">
    <property type="entry name" value="Glycos_transf_2"/>
    <property type="match status" value="1"/>
</dbReference>
<dbReference type="InterPro" id="IPR001173">
    <property type="entry name" value="Glyco_trans_2-like"/>
</dbReference>
<proteinExistence type="predicted"/>
<dbReference type="EMBL" id="BSUZ01000001">
    <property type="protein sequence ID" value="GMA88878.1"/>
    <property type="molecule type" value="Genomic_DNA"/>
</dbReference>
<dbReference type="Gene3D" id="3.90.550.10">
    <property type="entry name" value="Spore Coat Polysaccharide Biosynthesis Protein SpsA, Chain A"/>
    <property type="match status" value="1"/>
</dbReference>
<protein>
    <recommendedName>
        <fullName evidence="2">Glycosyltransferase 2-like domain-containing protein</fullName>
    </recommendedName>
</protein>
<sequence length="621" mass="65708">MRRVQPAAGQETSQVVEAEATRDRFVVVLRSDAKVAGGWLAQVEAALAGSPNSVGLLGSPDPYLLAFGPAVRSTQAAEISLPPIEGVRCSTGTVAVEPVRRATRPAGDGRLTAALIVKDEEAVIAQCVEALLPAVDEVVVYDTGSTDDTVAVCERLGARVVRGFWDDDFAAARNRALALVDSEWVLSVDADEVLGGDVAALRERLRRETADLVLVPVVSTTWSAAEDGEEHRPVRLFRRASARWVGALHETVTSTDGTSLVLSHEPAPVRLLHSGYQADRMAAKDKNVRNLAIAQAQVDALEQAGADDAATAQAWGNLGRALVSAGRRAEGLHAFNQVLGLRGNPSELVQAGRVALFTALALGDLRDYDRWLQTIHAAGSPTARWRSTGLACTCTTATPRRPSRSSTWPPPAAASTCGASRSTPTTPPACRRRWPRPAAGTRTPWRCWWTCSDAGRRACRSPPCCAPRSPQTTRSPTWRAPAASSSSPARCATPCGSTPSSPTAGWRRWSDSVTAARWSPGRWSLRTCRSTACCAGRSTCARPAPRSLCPLRAIAADTARGAAERSLAYAVLGDVLREPGAFEAFDAVAAGVPDDEVADLTAAIARYAPGLAVEPVTASAR</sequence>
<feature type="compositionally biased region" description="Low complexity" evidence="1">
    <location>
        <begin position="396"/>
        <end position="424"/>
    </location>
</feature>
<keyword evidence="4" id="KW-1185">Reference proteome</keyword>
<dbReference type="Proteomes" id="UP001157017">
    <property type="component" value="Unassembled WGS sequence"/>
</dbReference>
<reference evidence="4" key="1">
    <citation type="journal article" date="2019" name="Int. J. Syst. Evol. Microbiol.">
        <title>The Global Catalogue of Microorganisms (GCM) 10K type strain sequencing project: providing services to taxonomists for standard genome sequencing and annotation.</title>
        <authorList>
            <consortium name="The Broad Institute Genomics Platform"/>
            <consortium name="The Broad Institute Genome Sequencing Center for Infectious Disease"/>
            <person name="Wu L."/>
            <person name="Ma J."/>
        </authorList>
    </citation>
    <scope>NUCLEOTIDE SEQUENCE [LARGE SCALE GENOMIC DNA]</scope>
    <source>
        <strain evidence="4">NBRC 108730</strain>
    </source>
</reference>
<evidence type="ECO:0000313" key="4">
    <source>
        <dbReference type="Proteomes" id="UP001157017"/>
    </source>
</evidence>
<dbReference type="InterPro" id="IPR029044">
    <property type="entry name" value="Nucleotide-diphossugar_trans"/>
</dbReference>
<name>A0ABQ6JNC0_9ACTN</name>
<evidence type="ECO:0000259" key="2">
    <source>
        <dbReference type="Pfam" id="PF00535"/>
    </source>
</evidence>
<dbReference type="PANTHER" id="PTHR43630">
    <property type="entry name" value="POLY-BETA-1,6-N-ACETYL-D-GLUCOSAMINE SYNTHASE"/>
    <property type="match status" value="1"/>
</dbReference>
<dbReference type="PANTHER" id="PTHR43630:SF2">
    <property type="entry name" value="GLYCOSYLTRANSFERASE"/>
    <property type="match status" value="1"/>
</dbReference>
<dbReference type="InterPro" id="IPR011990">
    <property type="entry name" value="TPR-like_helical_dom_sf"/>
</dbReference>
<feature type="compositionally biased region" description="Low complexity" evidence="1">
    <location>
        <begin position="462"/>
        <end position="495"/>
    </location>
</feature>
<accession>A0ABQ6JNC0</accession>